<accession>F0GX02</accession>
<dbReference type="RefSeq" id="WP_004835221.1">
    <property type="nucleotide sequence ID" value="NZ_AEXM01000028.1"/>
</dbReference>
<dbReference type="STRING" id="879305.HMPREF9290_0652"/>
<keyword evidence="1" id="KW-0812">Transmembrane</keyword>
<feature type="transmembrane region" description="Helical" evidence="1">
    <location>
        <begin position="14"/>
        <end position="37"/>
    </location>
</feature>
<dbReference type="Pfam" id="PF09991">
    <property type="entry name" value="DUF2232"/>
    <property type="match status" value="1"/>
</dbReference>
<organism evidence="2 3">
    <name type="scientific">Anaerococcus prevotii ACS-065-V-Col13</name>
    <dbReference type="NCBI Taxonomy" id="879305"/>
    <lineage>
        <taxon>Bacteria</taxon>
        <taxon>Bacillati</taxon>
        <taxon>Bacillota</taxon>
        <taxon>Tissierellia</taxon>
        <taxon>Tissierellales</taxon>
        <taxon>Peptoniphilaceae</taxon>
        <taxon>Anaerococcus</taxon>
    </lineage>
</organism>
<feature type="transmembrane region" description="Helical" evidence="1">
    <location>
        <begin position="150"/>
        <end position="172"/>
    </location>
</feature>
<reference evidence="2 3" key="1">
    <citation type="submission" date="2011-01" db="EMBL/GenBank/DDBJ databases">
        <authorList>
            <person name="Durkin A.S."/>
            <person name="Madupu R."/>
            <person name="Torralba M."/>
            <person name="Gillis M."/>
            <person name="Methe B."/>
            <person name="Sutton G."/>
            <person name="Nelson K.E."/>
        </authorList>
    </citation>
    <scope>NUCLEOTIDE SEQUENCE [LARGE SCALE GENOMIC DNA]</scope>
    <source>
        <strain evidence="2 3">ACS-065-V-Col13</strain>
    </source>
</reference>
<evidence type="ECO:0000313" key="2">
    <source>
        <dbReference type="EMBL" id="EGC81647.1"/>
    </source>
</evidence>
<dbReference type="eggNOG" id="ENOG5033VG9">
    <property type="taxonomic scope" value="Bacteria"/>
</dbReference>
<evidence type="ECO:0000256" key="1">
    <source>
        <dbReference type="SAM" id="Phobius"/>
    </source>
</evidence>
<keyword evidence="1" id="KW-0472">Membrane</keyword>
<dbReference type="AlphaFoldDB" id="F0GX02"/>
<keyword evidence="1" id="KW-1133">Transmembrane helix</keyword>
<proteinExistence type="predicted"/>
<feature type="transmembrane region" description="Helical" evidence="1">
    <location>
        <begin position="49"/>
        <end position="68"/>
    </location>
</feature>
<feature type="transmembrane region" description="Helical" evidence="1">
    <location>
        <begin position="204"/>
        <end position="222"/>
    </location>
</feature>
<gene>
    <name evidence="2" type="ORF">HMPREF9290_0652</name>
</gene>
<feature type="transmembrane region" description="Helical" evidence="1">
    <location>
        <begin position="263"/>
        <end position="289"/>
    </location>
</feature>
<name>F0GX02_9FIRM</name>
<feature type="transmembrane region" description="Helical" evidence="1">
    <location>
        <begin position="74"/>
        <end position="94"/>
    </location>
</feature>
<dbReference type="InterPro" id="IPR018710">
    <property type="entry name" value="DUF2232"/>
</dbReference>
<dbReference type="Proteomes" id="UP000005286">
    <property type="component" value="Unassembled WGS sequence"/>
</dbReference>
<protein>
    <submittedName>
        <fullName evidence="2">Putative membrane protein</fullName>
    </submittedName>
</protein>
<dbReference type="PATRIC" id="fig|879305.3.peg.1339"/>
<dbReference type="EMBL" id="AEXM01000028">
    <property type="protein sequence ID" value="EGC81647.1"/>
    <property type="molecule type" value="Genomic_DNA"/>
</dbReference>
<keyword evidence="3" id="KW-1185">Reference proteome</keyword>
<feature type="transmembrane region" description="Helical" evidence="1">
    <location>
        <begin position="228"/>
        <end position="251"/>
    </location>
</feature>
<evidence type="ECO:0000313" key="3">
    <source>
        <dbReference type="Proteomes" id="UP000005286"/>
    </source>
</evidence>
<feature type="transmembrane region" description="Helical" evidence="1">
    <location>
        <begin position="101"/>
        <end position="119"/>
    </location>
</feature>
<comment type="caution">
    <text evidence="2">The sequence shown here is derived from an EMBL/GenBank/DDBJ whole genome shotgun (WGS) entry which is preliminary data.</text>
</comment>
<sequence>MDINKKLNNIVEAVFMLSLIGILVFVSNISIIPLALVPVLFSIYIFRNGFGKFFLVFVLSFSISLLYLDLYDSLAIFISILAISLLFTLAIKYIKSDKAEIVLVAIVLSLIFIGLYVFAMKKEGLSLDYLAENLKEYLENSLDYNFSLDVYRLSLALFPSMFTFFSVIYSILGIKLIRNYVNIKEGSLEDLDNINEIRIENKDILTIVAFMAIIYIVCNFLKLNMTYVRVNILAILVEILAFNGLSAYDYMISKSNIPLSRGFQWFFIIILLQFLIILFIILGFIDIILDVRKKRSFNEEER</sequence>